<gene>
    <name evidence="7" type="ORF">TVD_09875</name>
</gene>
<evidence type="ECO:0000313" key="7">
    <source>
        <dbReference type="EMBL" id="AKJ95647.1"/>
    </source>
</evidence>
<evidence type="ECO:0000256" key="1">
    <source>
        <dbReference type="ARBA" id="ARBA00001947"/>
    </source>
</evidence>
<keyword evidence="8" id="KW-1185">Reference proteome</keyword>
<evidence type="ECO:0000256" key="5">
    <source>
        <dbReference type="ARBA" id="ARBA00023002"/>
    </source>
</evidence>
<dbReference type="PATRIC" id="fig|106634.4.peg.2024"/>
<dbReference type="GO" id="GO:0016491">
    <property type="term" value="F:oxidoreductase activity"/>
    <property type="evidence" value="ECO:0007669"/>
    <property type="project" value="UniProtKB-KW"/>
</dbReference>
<dbReference type="STRING" id="106634.TVD_09875"/>
<dbReference type="EMBL" id="CP011367">
    <property type="protein sequence ID" value="AKJ95647.1"/>
    <property type="molecule type" value="Genomic_DNA"/>
</dbReference>
<dbReference type="SUPFAM" id="SSF51735">
    <property type="entry name" value="NAD(P)-binding Rossmann-fold domains"/>
    <property type="match status" value="1"/>
</dbReference>
<dbReference type="Proteomes" id="UP000064201">
    <property type="component" value="Chromosome"/>
</dbReference>
<sequence length="336" mass="35750">MPPVNTPAPEQAFWVVRPGTGELRPEALAEPVSGEVRVRTQFSAISRGTESLVFHGRVPASQYQAMRAPFQAGEFPGPVKYGYISVGTVEAVGEGDAPLGQRVFCLYPHQSAYVVPADAVVPIPDAVPAERAVLAANMETAINAVWDAHSGPGDRIAVIGAGVVGLLVAWLLRAIPGTEVTLIDPNPQREDVAARLGLSLCTPDAAQANSDLQGLDGVVHASGNPAGLEQALALAGVEARVVEMSWYGDQPVPAPLGEAFHSRRLTLRSSQVGRIPPERAARWDYRRRLALALSLLTDPALDALISGEDAFADLPTAMQRVSGPEAERTLCHRIRY</sequence>
<dbReference type="SUPFAM" id="SSF50129">
    <property type="entry name" value="GroES-like"/>
    <property type="match status" value="1"/>
</dbReference>
<dbReference type="Gene3D" id="3.90.180.10">
    <property type="entry name" value="Medium-chain alcohol dehydrogenases, catalytic domain"/>
    <property type="match status" value="2"/>
</dbReference>
<dbReference type="PANTHER" id="PTHR43350">
    <property type="entry name" value="NAD-DEPENDENT ALCOHOL DEHYDROGENASE"/>
    <property type="match status" value="1"/>
</dbReference>
<organism evidence="7 8">
    <name type="scientific">Thioalkalivibrio versutus</name>
    <dbReference type="NCBI Taxonomy" id="106634"/>
    <lineage>
        <taxon>Bacteria</taxon>
        <taxon>Pseudomonadati</taxon>
        <taxon>Pseudomonadota</taxon>
        <taxon>Gammaproteobacteria</taxon>
        <taxon>Chromatiales</taxon>
        <taxon>Ectothiorhodospiraceae</taxon>
        <taxon>Thioalkalivibrio</taxon>
    </lineage>
</organism>
<keyword evidence="5" id="KW-0560">Oxidoreductase</keyword>
<name>A0A0G3G847_9GAMM</name>
<evidence type="ECO:0000256" key="4">
    <source>
        <dbReference type="ARBA" id="ARBA00022833"/>
    </source>
</evidence>
<comment type="cofactor">
    <cofactor evidence="1">
        <name>Zn(2+)</name>
        <dbReference type="ChEBI" id="CHEBI:29105"/>
    </cofactor>
</comment>
<dbReference type="CDD" id="cd08255">
    <property type="entry name" value="2-desacetyl-2-hydroxyethyl_bacteriochlorophyllide_like"/>
    <property type="match status" value="1"/>
</dbReference>
<evidence type="ECO:0000256" key="2">
    <source>
        <dbReference type="ARBA" id="ARBA00008072"/>
    </source>
</evidence>
<feature type="domain" description="Ketopantoate reductase N-terminal" evidence="6">
    <location>
        <begin position="156"/>
        <end position="204"/>
    </location>
</feature>
<dbReference type="PANTHER" id="PTHR43350:SF19">
    <property type="entry name" value="D-GULOSIDE 3-DEHYDROGENASE"/>
    <property type="match status" value="1"/>
</dbReference>
<proteinExistence type="inferred from homology"/>
<accession>A0A0G3G847</accession>
<evidence type="ECO:0000256" key="3">
    <source>
        <dbReference type="ARBA" id="ARBA00022723"/>
    </source>
</evidence>
<dbReference type="InterPro" id="IPR036291">
    <property type="entry name" value="NAD(P)-bd_dom_sf"/>
</dbReference>
<dbReference type="GO" id="GO:0046872">
    <property type="term" value="F:metal ion binding"/>
    <property type="evidence" value="ECO:0007669"/>
    <property type="project" value="UniProtKB-KW"/>
</dbReference>
<dbReference type="Pfam" id="PF02558">
    <property type="entry name" value="ApbA"/>
    <property type="match status" value="1"/>
</dbReference>
<evidence type="ECO:0000259" key="6">
    <source>
        <dbReference type="Pfam" id="PF02558"/>
    </source>
</evidence>
<keyword evidence="4" id="KW-0862">Zinc</keyword>
<dbReference type="AlphaFoldDB" id="A0A0G3G847"/>
<keyword evidence="3" id="KW-0479">Metal-binding</keyword>
<dbReference type="InterPro" id="IPR013332">
    <property type="entry name" value="KPR_N"/>
</dbReference>
<protein>
    <submittedName>
        <fullName evidence="7">Dehydrogenase</fullName>
    </submittedName>
</protein>
<comment type="similarity">
    <text evidence="2">Belongs to the zinc-containing alcohol dehydrogenase family.</text>
</comment>
<dbReference type="Gene3D" id="3.40.50.720">
    <property type="entry name" value="NAD(P)-binding Rossmann-like Domain"/>
    <property type="match status" value="1"/>
</dbReference>
<evidence type="ECO:0000313" key="8">
    <source>
        <dbReference type="Proteomes" id="UP000064201"/>
    </source>
</evidence>
<dbReference type="InterPro" id="IPR011032">
    <property type="entry name" value="GroES-like_sf"/>
</dbReference>
<dbReference type="RefSeq" id="WP_047251515.1">
    <property type="nucleotide sequence ID" value="NZ_CP011367.1"/>
</dbReference>
<dbReference type="OrthoDB" id="9781588at2"/>
<reference evidence="7 8" key="1">
    <citation type="submission" date="2015-04" db="EMBL/GenBank/DDBJ databases">
        <title>Complete Sequence for the Genome of the Thioalkalivibrio versutus D301.</title>
        <authorList>
            <person name="Mu T."/>
            <person name="Zhou J."/>
            <person name="Xu X."/>
        </authorList>
    </citation>
    <scope>NUCLEOTIDE SEQUENCE [LARGE SCALE GENOMIC DNA]</scope>
    <source>
        <strain evidence="7 8">D301</strain>
    </source>
</reference>
<dbReference type="KEGG" id="tvr:TVD_09875"/>